<keyword evidence="10" id="KW-1185">Reference proteome</keyword>
<keyword evidence="5" id="KW-0804">Transcription</keyword>
<keyword evidence="3" id="KW-0805">Transcription regulation</keyword>
<dbReference type="EMBL" id="CP089984">
    <property type="protein sequence ID" value="WXB12781.1"/>
    <property type="molecule type" value="Genomic_DNA"/>
</dbReference>
<feature type="domain" description="OmpR/PhoB-type" evidence="8">
    <location>
        <begin position="132"/>
        <end position="227"/>
    </location>
</feature>
<accession>A0ABZ2LSP1</accession>
<dbReference type="InterPro" id="IPR016032">
    <property type="entry name" value="Sig_transdc_resp-reg_C-effctor"/>
</dbReference>
<evidence type="ECO:0000313" key="9">
    <source>
        <dbReference type="EMBL" id="WXB12781.1"/>
    </source>
</evidence>
<evidence type="ECO:0000313" key="10">
    <source>
        <dbReference type="Proteomes" id="UP001370348"/>
    </source>
</evidence>
<name>A0ABZ2LSP1_9BACT</name>
<proteinExistence type="predicted"/>
<keyword evidence="4 6" id="KW-0238">DNA-binding</keyword>
<evidence type="ECO:0000256" key="5">
    <source>
        <dbReference type="ARBA" id="ARBA00023163"/>
    </source>
</evidence>
<keyword evidence="1" id="KW-0597">Phosphoprotein</keyword>
<gene>
    <name evidence="9" type="ORF">LZC94_33640</name>
</gene>
<evidence type="ECO:0000256" key="1">
    <source>
        <dbReference type="ARBA" id="ARBA00022553"/>
    </source>
</evidence>
<organism evidence="9 10">
    <name type="scientific">Pendulispora albinea</name>
    <dbReference type="NCBI Taxonomy" id="2741071"/>
    <lineage>
        <taxon>Bacteria</taxon>
        <taxon>Pseudomonadati</taxon>
        <taxon>Myxococcota</taxon>
        <taxon>Myxococcia</taxon>
        <taxon>Myxococcales</taxon>
        <taxon>Sorangiineae</taxon>
        <taxon>Pendulisporaceae</taxon>
        <taxon>Pendulispora</taxon>
    </lineage>
</organism>
<keyword evidence="2" id="KW-0902">Two-component regulatory system</keyword>
<dbReference type="RefSeq" id="WP_394822401.1">
    <property type="nucleotide sequence ID" value="NZ_CP089984.1"/>
</dbReference>
<feature type="DNA-binding region" description="OmpR/PhoB-type" evidence="6">
    <location>
        <begin position="132"/>
        <end position="227"/>
    </location>
</feature>
<dbReference type="InterPro" id="IPR036388">
    <property type="entry name" value="WH-like_DNA-bd_sf"/>
</dbReference>
<feature type="region of interest" description="Disordered" evidence="7">
    <location>
        <begin position="225"/>
        <end position="275"/>
    </location>
</feature>
<dbReference type="PANTHER" id="PTHR48111:SF1">
    <property type="entry name" value="TWO-COMPONENT RESPONSE REGULATOR ORR33"/>
    <property type="match status" value="1"/>
</dbReference>
<dbReference type="InterPro" id="IPR001867">
    <property type="entry name" value="OmpR/PhoB-type_DNA-bd"/>
</dbReference>
<dbReference type="PROSITE" id="PS51755">
    <property type="entry name" value="OMPR_PHOB"/>
    <property type="match status" value="1"/>
</dbReference>
<evidence type="ECO:0000256" key="2">
    <source>
        <dbReference type="ARBA" id="ARBA00023012"/>
    </source>
</evidence>
<evidence type="ECO:0000256" key="6">
    <source>
        <dbReference type="PROSITE-ProRule" id="PRU01091"/>
    </source>
</evidence>
<dbReference type="PANTHER" id="PTHR48111">
    <property type="entry name" value="REGULATOR OF RPOS"/>
    <property type="match status" value="1"/>
</dbReference>
<evidence type="ECO:0000256" key="3">
    <source>
        <dbReference type="ARBA" id="ARBA00023015"/>
    </source>
</evidence>
<protein>
    <submittedName>
        <fullName evidence="9">Response regulator transcription factor</fullName>
    </submittedName>
</protein>
<evidence type="ECO:0000256" key="7">
    <source>
        <dbReference type="SAM" id="MobiDB-lite"/>
    </source>
</evidence>
<dbReference type="Pfam" id="PF00486">
    <property type="entry name" value="Trans_reg_C"/>
    <property type="match status" value="1"/>
</dbReference>
<feature type="compositionally biased region" description="Low complexity" evidence="7">
    <location>
        <begin position="258"/>
        <end position="267"/>
    </location>
</feature>
<dbReference type="Gene3D" id="1.10.10.10">
    <property type="entry name" value="Winged helix-like DNA-binding domain superfamily/Winged helix DNA-binding domain"/>
    <property type="match status" value="1"/>
</dbReference>
<reference evidence="9 10" key="1">
    <citation type="submission" date="2021-12" db="EMBL/GenBank/DDBJ databases">
        <title>Discovery of the Pendulisporaceae a myxobacterial family with distinct sporulation behavior and unique specialized metabolism.</title>
        <authorList>
            <person name="Garcia R."/>
            <person name="Popoff A."/>
            <person name="Bader C.D."/>
            <person name="Loehr J."/>
            <person name="Walesch S."/>
            <person name="Walt C."/>
            <person name="Boldt J."/>
            <person name="Bunk B."/>
            <person name="Haeckl F.J.F.P.J."/>
            <person name="Gunesch A.P."/>
            <person name="Birkelbach J."/>
            <person name="Nuebel U."/>
            <person name="Pietschmann T."/>
            <person name="Bach T."/>
            <person name="Mueller R."/>
        </authorList>
    </citation>
    <scope>NUCLEOTIDE SEQUENCE [LARGE SCALE GENOMIC DNA]</scope>
    <source>
        <strain evidence="9 10">MSr11954</strain>
    </source>
</reference>
<dbReference type="SMART" id="SM00862">
    <property type="entry name" value="Trans_reg_C"/>
    <property type="match status" value="1"/>
</dbReference>
<evidence type="ECO:0000256" key="4">
    <source>
        <dbReference type="ARBA" id="ARBA00023125"/>
    </source>
</evidence>
<dbReference type="CDD" id="cd00383">
    <property type="entry name" value="trans_reg_C"/>
    <property type="match status" value="1"/>
</dbReference>
<dbReference type="Proteomes" id="UP001370348">
    <property type="component" value="Chromosome"/>
</dbReference>
<sequence length="275" mass="30496">MSVSKYVLVVGHGREHDSEDGAASHLRQLGARVRTLDFWDDFSSVCDSESAFRAIVIEAGDRPDFAVSALRAARREARLEETPSILAIPERQVARIEPSSGFDDFIVLPYRPAELYARIRQLEWQRSEFANEERIKIGSIVLDRAAHEVSLDGRRVVLTAKEYALLAFFSANRGRVFGRETLLARVWGVRYEGGARTVDIHVRRLRAKLGDALPLETLRGTGYKLRTPEEMPSSEETGEAPMVSDESAVIPKPAVIDSAAPSEPAAAHSGQTRSR</sequence>
<dbReference type="SUPFAM" id="SSF46894">
    <property type="entry name" value="C-terminal effector domain of the bipartite response regulators"/>
    <property type="match status" value="1"/>
</dbReference>
<dbReference type="InterPro" id="IPR039420">
    <property type="entry name" value="WalR-like"/>
</dbReference>
<evidence type="ECO:0000259" key="8">
    <source>
        <dbReference type="PROSITE" id="PS51755"/>
    </source>
</evidence>